<evidence type="ECO:0000313" key="6">
    <source>
        <dbReference type="EMBL" id="KAH6832376.1"/>
    </source>
</evidence>
<evidence type="ECO:0000259" key="5">
    <source>
        <dbReference type="Pfam" id="PF25553"/>
    </source>
</evidence>
<gene>
    <name evidence="6" type="ORF">C2S53_007236</name>
</gene>
<keyword evidence="3" id="KW-0833">Ubl conjugation pathway</keyword>
<dbReference type="PANTHER" id="PTHR31060:SF30">
    <property type="entry name" value="OS07G0668800 PROTEIN"/>
    <property type="match status" value="1"/>
</dbReference>
<dbReference type="AlphaFoldDB" id="A0AAD4PAL4"/>
<dbReference type="EMBL" id="SDAM02000071">
    <property type="protein sequence ID" value="KAH6832376.1"/>
    <property type="molecule type" value="Genomic_DNA"/>
</dbReference>
<feature type="chain" id="PRO_5042284123" evidence="4">
    <location>
        <begin position="19"/>
        <end position="319"/>
    </location>
</feature>
<feature type="signal peptide" evidence="4">
    <location>
        <begin position="1"/>
        <end position="18"/>
    </location>
</feature>
<keyword evidence="7" id="KW-1185">Reference proteome</keyword>
<organism evidence="6 7">
    <name type="scientific">Perilla frutescens var. hirtella</name>
    <name type="common">Perilla citriodora</name>
    <name type="synonym">Perilla setoyensis</name>
    <dbReference type="NCBI Taxonomy" id="608512"/>
    <lineage>
        <taxon>Eukaryota</taxon>
        <taxon>Viridiplantae</taxon>
        <taxon>Streptophyta</taxon>
        <taxon>Embryophyta</taxon>
        <taxon>Tracheophyta</taxon>
        <taxon>Spermatophyta</taxon>
        <taxon>Magnoliopsida</taxon>
        <taxon>eudicotyledons</taxon>
        <taxon>Gunneridae</taxon>
        <taxon>Pentapetalae</taxon>
        <taxon>asterids</taxon>
        <taxon>lamiids</taxon>
        <taxon>Lamiales</taxon>
        <taxon>Lamiaceae</taxon>
        <taxon>Nepetoideae</taxon>
        <taxon>Elsholtzieae</taxon>
        <taxon>Perilla</taxon>
    </lineage>
</organism>
<reference evidence="6 7" key="1">
    <citation type="journal article" date="2021" name="Nat. Commun.">
        <title>Incipient diploidization of the medicinal plant Perilla within 10,000 years.</title>
        <authorList>
            <person name="Zhang Y."/>
            <person name="Shen Q."/>
            <person name="Leng L."/>
            <person name="Zhang D."/>
            <person name="Chen S."/>
            <person name="Shi Y."/>
            <person name="Ning Z."/>
            <person name="Chen S."/>
        </authorList>
    </citation>
    <scope>NUCLEOTIDE SEQUENCE [LARGE SCALE GENOMIC DNA]</scope>
    <source>
        <strain evidence="7">cv. PC099</strain>
    </source>
</reference>
<sequence length="319" mass="35155">MNQGTDLPVMLFVKNALSILLVAVELKCLREVEILRVIRGMGSGAEPVEPLAVVKIFISAIQFATSSPPSSVNDLKVSAQQQVEYVLNEDDDAPLLVAVDEIRMEAKQCVNRLLARFGNLVESLVSESIAEAGKIESLEVYLNDLSWASEIVTKLETSSDFVLAWVDTSVNIVKVACPENSSPGMQVKVLEVTAKVLEAIGYGSVILPTKKRVEMVKVWLPFVRVVKCSVDSGDNDPVLKPDGELWQSLESALVTMILTLPSAEQAEILREWLENKHIRYPDLTEAFEVWCYRSKVAKRRLMTASTATAAATTMTCNRV</sequence>
<keyword evidence="4" id="KW-0732">Signal</keyword>
<evidence type="ECO:0000256" key="3">
    <source>
        <dbReference type="ARBA" id="ARBA00022786"/>
    </source>
</evidence>
<evidence type="ECO:0000256" key="1">
    <source>
        <dbReference type="ARBA" id="ARBA00002668"/>
    </source>
</evidence>
<evidence type="ECO:0000313" key="7">
    <source>
        <dbReference type="Proteomes" id="UP001190926"/>
    </source>
</evidence>
<dbReference type="Pfam" id="PF25553">
    <property type="entry name" value="BTB-POZ_ANK-like"/>
    <property type="match status" value="1"/>
</dbReference>
<feature type="domain" description="At3g05675-like ankyrin-like" evidence="5">
    <location>
        <begin position="106"/>
        <end position="295"/>
    </location>
</feature>
<comment type="caution">
    <text evidence="6">The sequence shown here is derived from an EMBL/GenBank/DDBJ whole genome shotgun (WGS) entry which is preliminary data.</text>
</comment>
<dbReference type="PANTHER" id="PTHR31060">
    <property type="entry name" value="OSJNBA0011J08.25 PROTEIN-RELATED"/>
    <property type="match status" value="1"/>
</dbReference>
<dbReference type="InterPro" id="IPR038920">
    <property type="entry name" value="At3g05675-like"/>
</dbReference>
<comment type="pathway">
    <text evidence="2">Protein modification; protein ubiquitination.</text>
</comment>
<evidence type="ECO:0000256" key="4">
    <source>
        <dbReference type="SAM" id="SignalP"/>
    </source>
</evidence>
<comment type="function">
    <text evidence="1">May act as a substrate-specific adapter of an E3 ubiquitin-protein ligase complex (CUL3-RBX1-BTB) which mediates the ubiquitination and subsequent proteasomal degradation of target proteins.</text>
</comment>
<dbReference type="InterPro" id="IPR058039">
    <property type="entry name" value="At3g05675-like_ankyrin"/>
</dbReference>
<name>A0AAD4PAL4_PERFH</name>
<proteinExistence type="predicted"/>
<evidence type="ECO:0000256" key="2">
    <source>
        <dbReference type="ARBA" id="ARBA00004906"/>
    </source>
</evidence>
<protein>
    <submittedName>
        <fullName evidence="6">BTB/POZ domain-containing protein</fullName>
    </submittedName>
</protein>
<dbReference type="Proteomes" id="UP001190926">
    <property type="component" value="Unassembled WGS sequence"/>
</dbReference>
<accession>A0AAD4PAL4</accession>